<reference evidence="1" key="1">
    <citation type="submission" date="2021-07" db="EMBL/GenBank/DDBJ databases">
        <authorList>
            <person name="Catto M.A."/>
            <person name="Jacobson A."/>
            <person name="Kennedy G."/>
            <person name="Labadie P."/>
            <person name="Hunt B.G."/>
            <person name="Srinivasan R."/>
        </authorList>
    </citation>
    <scope>NUCLEOTIDE SEQUENCE</scope>
    <source>
        <strain evidence="1">PL_HMW_Pooled</strain>
        <tissue evidence="1">Head</tissue>
    </source>
</reference>
<gene>
    <name evidence="1" type="ORF">KUF71_004306</name>
</gene>
<dbReference type="GO" id="GO:0003968">
    <property type="term" value="F:RNA-directed RNA polymerase activity"/>
    <property type="evidence" value="ECO:0007669"/>
    <property type="project" value="UniProtKB-KW"/>
</dbReference>
<dbReference type="Proteomes" id="UP001219518">
    <property type="component" value="Unassembled WGS sequence"/>
</dbReference>
<keyword evidence="1" id="KW-0696">RNA-directed RNA polymerase</keyword>
<reference evidence="1" key="2">
    <citation type="journal article" date="2023" name="BMC Genomics">
        <title>Pest status, molecular evolution, and epigenetic factors derived from the genome assembly of Frankliniella fusca, a thysanopteran phytovirus vector.</title>
        <authorList>
            <person name="Catto M.A."/>
            <person name="Labadie P.E."/>
            <person name="Jacobson A.L."/>
            <person name="Kennedy G.G."/>
            <person name="Srinivasan R."/>
            <person name="Hunt B.G."/>
        </authorList>
    </citation>
    <scope>NUCLEOTIDE SEQUENCE</scope>
    <source>
        <strain evidence="1">PL_HMW_Pooled</strain>
    </source>
</reference>
<accession>A0AAE1L8X8</accession>
<proteinExistence type="predicted"/>
<dbReference type="AlphaFoldDB" id="A0AAE1L8X8"/>
<evidence type="ECO:0000313" key="2">
    <source>
        <dbReference type="Proteomes" id="UP001219518"/>
    </source>
</evidence>
<dbReference type="EMBL" id="JAHWGI010000195">
    <property type="protein sequence ID" value="KAK3910818.1"/>
    <property type="molecule type" value="Genomic_DNA"/>
</dbReference>
<keyword evidence="1" id="KW-0808">Transferase</keyword>
<name>A0AAE1L8X8_9NEOP</name>
<evidence type="ECO:0000313" key="1">
    <source>
        <dbReference type="EMBL" id="KAK3910818.1"/>
    </source>
</evidence>
<keyword evidence="1" id="KW-0548">Nucleotidyltransferase</keyword>
<organism evidence="1 2">
    <name type="scientific">Frankliniella fusca</name>
    <dbReference type="NCBI Taxonomy" id="407009"/>
    <lineage>
        <taxon>Eukaryota</taxon>
        <taxon>Metazoa</taxon>
        <taxon>Ecdysozoa</taxon>
        <taxon>Arthropoda</taxon>
        <taxon>Hexapoda</taxon>
        <taxon>Insecta</taxon>
        <taxon>Pterygota</taxon>
        <taxon>Neoptera</taxon>
        <taxon>Paraneoptera</taxon>
        <taxon>Thysanoptera</taxon>
        <taxon>Terebrantia</taxon>
        <taxon>Thripoidea</taxon>
        <taxon>Thripidae</taxon>
        <taxon>Frankliniella</taxon>
    </lineage>
</organism>
<comment type="caution">
    <text evidence="1">The sequence shown here is derived from an EMBL/GenBank/DDBJ whole genome shotgun (WGS) entry which is preliminary data.</text>
</comment>
<sequence>MVLIKLYFLTSLYQHHSSTVKTFASDFSSATTSTPATGLAPRQSQSIKSCPYLSNSQDKTFPTTSRMIKITSLLQPWMQLSVQHNSNNASTFASALNLTPTSATTISTTSKKAEEMMEYCNTSCSPPTLPSSSARRQYQSIKSCPRYKFSSHPNIKQFEESLVYCNPGYSINFSISPIQL</sequence>
<keyword evidence="2" id="KW-1185">Reference proteome</keyword>
<protein>
    <submittedName>
        <fullName evidence="1">RNA-directed RNA polymerase L</fullName>
    </submittedName>
</protein>